<dbReference type="AlphaFoldDB" id="A0A4Z2H0R5"/>
<reference evidence="3 4" key="1">
    <citation type="submission" date="2019-03" db="EMBL/GenBank/DDBJ databases">
        <title>First draft genome of Liparis tanakae, snailfish: a comprehensive survey of snailfish specific genes.</title>
        <authorList>
            <person name="Kim W."/>
            <person name="Song I."/>
            <person name="Jeong J.-H."/>
            <person name="Kim D."/>
            <person name="Kim S."/>
            <person name="Ryu S."/>
            <person name="Song J.Y."/>
            <person name="Lee S.K."/>
        </authorList>
    </citation>
    <scope>NUCLEOTIDE SEQUENCE [LARGE SCALE GENOMIC DNA]</scope>
    <source>
        <tissue evidence="3">Muscle</tissue>
    </source>
</reference>
<keyword evidence="2" id="KW-1133">Transmembrane helix</keyword>
<feature type="region of interest" description="Disordered" evidence="1">
    <location>
        <begin position="202"/>
        <end position="240"/>
    </location>
</feature>
<evidence type="ECO:0000313" key="4">
    <source>
        <dbReference type="Proteomes" id="UP000314294"/>
    </source>
</evidence>
<feature type="transmembrane region" description="Helical" evidence="2">
    <location>
        <begin position="110"/>
        <end position="131"/>
    </location>
</feature>
<evidence type="ECO:0000313" key="3">
    <source>
        <dbReference type="EMBL" id="TNN58424.1"/>
    </source>
</evidence>
<keyword evidence="2" id="KW-0472">Membrane</keyword>
<dbReference type="Proteomes" id="UP000314294">
    <property type="component" value="Unassembled WGS sequence"/>
</dbReference>
<dbReference type="EMBL" id="SRLO01000379">
    <property type="protein sequence ID" value="TNN58424.1"/>
    <property type="molecule type" value="Genomic_DNA"/>
</dbReference>
<dbReference type="OrthoDB" id="8926847at2759"/>
<feature type="compositionally biased region" description="Low complexity" evidence="1">
    <location>
        <begin position="216"/>
        <end position="240"/>
    </location>
</feature>
<name>A0A4Z2H0R5_9TELE</name>
<gene>
    <name evidence="3" type="ORF">EYF80_031375</name>
</gene>
<evidence type="ECO:0000256" key="1">
    <source>
        <dbReference type="SAM" id="MobiDB-lite"/>
    </source>
</evidence>
<evidence type="ECO:0008006" key="5">
    <source>
        <dbReference type="Google" id="ProtNLM"/>
    </source>
</evidence>
<proteinExistence type="predicted"/>
<sequence>MCRHMILAPDWLIRGLCHFRLPNQAAMVMMVMMRKRRRRRRRIKVGVHRVGVGAAGELAAYKRQSHPGEDTITCLFFIDTTTHQHHRPPTSPTSPTSDCRRTLTTFTMKLLVLCLCLATSACAAPSIFHYLPHYAGSRQQVPPSQVRNPFTAGQALPQAGVPAGAYSVELIYPHQVAGGAAGSNAAQSFGFIKYSIPQPPGRQSVEVIPSFNPNALPSQDPMQPLQQDQPLQSSQTPAQV</sequence>
<comment type="caution">
    <text evidence="3">The sequence shown here is derived from an EMBL/GenBank/DDBJ whole genome shotgun (WGS) entry which is preliminary data.</text>
</comment>
<keyword evidence="2" id="KW-0812">Transmembrane</keyword>
<accession>A0A4Z2H0R5</accession>
<organism evidence="3 4">
    <name type="scientific">Liparis tanakae</name>
    <name type="common">Tanaka's snailfish</name>
    <dbReference type="NCBI Taxonomy" id="230148"/>
    <lineage>
        <taxon>Eukaryota</taxon>
        <taxon>Metazoa</taxon>
        <taxon>Chordata</taxon>
        <taxon>Craniata</taxon>
        <taxon>Vertebrata</taxon>
        <taxon>Euteleostomi</taxon>
        <taxon>Actinopterygii</taxon>
        <taxon>Neopterygii</taxon>
        <taxon>Teleostei</taxon>
        <taxon>Neoteleostei</taxon>
        <taxon>Acanthomorphata</taxon>
        <taxon>Eupercaria</taxon>
        <taxon>Perciformes</taxon>
        <taxon>Cottioidei</taxon>
        <taxon>Cottales</taxon>
        <taxon>Liparidae</taxon>
        <taxon>Liparis</taxon>
    </lineage>
</organism>
<keyword evidence="4" id="KW-1185">Reference proteome</keyword>
<evidence type="ECO:0000256" key="2">
    <source>
        <dbReference type="SAM" id="Phobius"/>
    </source>
</evidence>
<protein>
    <recommendedName>
        <fullName evidence="5">Secretory calcium-binding phosphoprotein 5</fullName>
    </recommendedName>
</protein>